<evidence type="ECO:0000313" key="2">
    <source>
        <dbReference type="EMBL" id="MDC0666819.1"/>
    </source>
</evidence>
<keyword evidence="3" id="KW-1185">Reference proteome</keyword>
<dbReference type="EMBL" id="JAQNDN010000001">
    <property type="protein sequence ID" value="MDC0666819.1"/>
    <property type="molecule type" value="Genomic_DNA"/>
</dbReference>
<sequence>MALQGGRARLLVALGACGCLTQNPAYDGPETGAPGTSTTAPTIGPSPSTSTSTSTTTTGTSGTTDATSGTGGDGESSTGTTTIALTTTGAPDTTTGAPLKAELSHYDPAACVEPLWCYGPPDIWSGLDGEVRGAECFESPVPPPYRVRRIDYALVAVRDQARLRFQVLSGDLQQVLYMSESLGLPISSGSLQIPAALQPVLAEPRFCVGFVGGDMTSTIGIGADASALPPDQQSYFGSDACDEPGLRDVNLFVPEIDPHGAWCLGAEVTVE</sequence>
<protein>
    <recommendedName>
        <fullName evidence="4">GON domain-containing protein</fullName>
    </recommendedName>
</protein>
<dbReference type="RefSeq" id="WP_271994537.1">
    <property type="nucleotide sequence ID" value="NZ_JAQNDN010000001.1"/>
</dbReference>
<reference evidence="2 3" key="1">
    <citation type="submission" date="2022-11" db="EMBL/GenBank/DDBJ databases">
        <title>Minimal conservation of predation-associated metabolite biosynthetic gene clusters underscores biosynthetic potential of Myxococcota including descriptions for ten novel species: Archangium lansinium sp. nov., Myxococcus landrumus sp. nov., Nannocystis bai.</title>
        <authorList>
            <person name="Ahearne A."/>
            <person name="Stevens C."/>
            <person name="Dowd S."/>
        </authorList>
    </citation>
    <scope>NUCLEOTIDE SEQUENCE [LARGE SCALE GENOMIC DNA]</scope>
    <source>
        <strain evidence="2 3">NCELM</strain>
    </source>
</reference>
<dbReference type="Proteomes" id="UP001217838">
    <property type="component" value="Unassembled WGS sequence"/>
</dbReference>
<feature type="region of interest" description="Disordered" evidence="1">
    <location>
        <begin position="28"/>
        <end position="96"/>
    </location>
</feature>
<proteinExistence type="predicted"/>
<name>A0ABT5AYA0_9BACT</name>
<organism evidence="2 3">
    <name type="scientific">Nannocystis radixulma</name>
    <dbReference type="NCBI Taxonomy" id="2995305"/>
    <lineage>
        <taxon>Bacteria</taxon>
        <taxon>Pseudomonadati</taxon>
        <taxon>Myxococcota</taxon>
        <taxon>Polyangia</taxon>
        <taxon>Nannocystales</taxon>
        <taxon>Nannocystaceae</taxon>
        <taxon>Nannocystis</taxon>
    </lineage>
</organism>
<evidence type="ECO:0000313" key="3">
    <source>
        <dbReference type="Proteomes" id="UP001217838"/>
    </source>
</evidence>
<comment type="caution">
    <text evidence="2">The sequence shown here is derived from an EMBL/GenBank/DDBJ whole genome shotgun (WGS) entry which is preliminary data.</text>
</comment>
<accession>A0ABT5AYA0</accession>
<evidence type="ECO:0008006" key="4">
    <source>
        <dbReference type="Google" id="ProtNLM"/>
    </source>
</evidence>
<feature type="compositionally biased region" description="Low complexity" evidence="1">
    <location>
        <begin position="75"/>
        <end position="96"/>
    </location>
</feature>
<evidence type="ECO:0000256" key="1">
    <source>
        <dbReference type="SAM" id="MobiDB-lite"/>
    </source>
</evidence>
<feature type="compositionally biased region" description="Low complexity" evidence="1">
    <location>
        <begin position="28"/>
        <end position="68"/>
    </location>
</feature>
<gene>
    <name evidence="2" type="ORF">POL58_03690</name>
</gene>